<keyword evidence="3" id="KW-1185">Reference proteome</keyword>
<proteinExistence type="predicted"/>
<evidence type="ECO:0000256" key="1">
    <source>
        <dbReference type="SAM" id="Phobius"/>
    </source>
</evidence>
<evidence type="ECO:0000313" key="3">
    <source>
        <dbReference type="Proteomes" id="UP000271098"/>
    </source>
</evidence>
<dbReference type="Proteomes" id="UP000271098">
    <property type="component" value="Unassembled WGS sequence"/>
</dbReference>
<dbReference type="WBParaSite" id="GPUH_0000707901-mRNA-1">
    <property type="protein sequence ID" value="GPUH_0000707901-mRNA-1"/>
    <property type="gene ID" value="GPUH_0000707901"/>
</dbReference>
<reference evidence="4" key="1">
    <citation type="submission" date="2016-06" db="UniProtKB">
        <authorList>
            <consortium name="WormBaseParasite"/>
        </authorList>
    </citation>
    <scope>IDENTIFICATION</scope>
</reference>
<organism evidence="4">
    <name type="scientific">Gongylonema pulchrum</name>
    <dbReference type="NCBI Taxonomy" id="637853"/>
    <lineage>
        <taxon>Eukaryota</taxon>
        <taxon>Metazoa</taxon>
        <taxon>Ecdysozoa</taxon>
        <taxon>Nematoda</taxon>
        <taxon>Chromadorea</taxon>
        <taxon>Rhabditida</taxon>
        <taxon>Spirurina</taxon>
        <taxon>Spiruromorpha</taxon>
        <taxon>Spiruroidea</taxon>
        <taxon>Gongylonematidae</taxon>
        <taxon>Gongylonema</taxon>
    </lineage>
</organism>
<keyword evidence="1" id="KW-0472">Membrane</keyword>
<feature type="transmembrane region" description="Helical" evidence="1">
    <location>
        <begin position="23"/>
        <end position="45"/>
    </location>
</feature>
<dbReference type="EMBL" id="UYRT01017641">
    <property type="protein sequence ID" value="VDK57082.1"/>
    <property type="molecule type" value="Genomic_DNA"/>
</dbReference>
<sequence length="47" mass="5019">MSNFVVDGIANSFGAFMSGYQDYFHASKAKVSLIGSLLIGSYLLIGK</sequence>
<evidence type="ECO:0000313" key="4">
    <source>
        <dbReference type="WBParaSite" id="GPUH_0000707901-mRNA-1"/>
    </source>
</evidence>
<keyword evidence="1" id="KW-1133">Transmembrane helix</keyword>
<name>A0A183DEC9_9BILA</name>
<accession>A0A183DEC9</accession>
<reference evidence="2 3" key="2">
    <citation type="submission" date="2018-11" db="EMBL/GenBank/DDBJ databases">
        <authorList>
            <consortium name="Pathogen Informatics"/>
        </authorList>
    </citation>
    <scope>NUCLEOTIDE SEQUENCE [LARGE SCALE GENOMIC DNA]</scope>
</reference>
<keyword evidence="1" id="KW-0812">Transmembrane</keyword>
<dbReference type="AlphaFoldDB" id="A0A183DEC9"/>
<evidence type="ECO:0000313" key="2">
    <source>
        <dbReference type="EMBL" id="VDK57082.1"/>
    </source>
</evidence>
<protein>
    <submittedName>
        <fullName evidence="4">MFS domain-containing protein</fullName>
    </submittedName>
</protein>
<gene>
    <name evidence="2" type="ORF">GPUH_LOCUS7066</name>
</gene>